<feature type="transmembrane region" description="Helical" evidence="7">
    <location>
        <begin position="404"/>
        <end position="423"/>
    </location>
</feature>
<feature type="compositionally biased region" description="Basic and acidic residues" evidence="6">
    <location>
        <begin position="12"/>
        <end position="28"/>
    </location>
</feature>
<feature type="transmembrane region" description="Helical" evidence="7">
    <location>
        <begin position="658"/>
        <end position="678"/>
    </location>
</feature>
<proteinExistence type="predicted"/>
<dbReference type="OrthoDB" id="3222at2759"/>
<evidence type="ECO:0000256" key="2">
    <source>
        <dbReference type="ARBA" id="ARBA00022448"/>
    </source>
</evidence>
<dbReference type="GO" id="GO:0016020">
    <property type="term" value="C:membrane"/>
    <property type="evidence" value="ECO:0007669"/>
    <property type="project" value="UniProtKB-SubCell"/>
</dbReference>
<dbReference type="PANTHER" id="PTHR45724">
    <property type="entry name" value="AQUAPORIN NIP2-1"/>
    <property type="match status" value="1"/>
</dbReference>
<dbReference type="Pfam" id="PF00230">
    <property type="entry name" value="MIP"/>
    <property type="match status" value="4"/>
</dbReference>
<keyword evidence="9" id="KW-1185">Reference proteome</keyword>
<dbReference type="GO" id="GO:0015267">
    <property type="term" value="F:channel activity"/>
    <property type="evidence" value="ECO:0007669"/>
    <property type="project" value="InterPro"/>
</dbReference>
<evidence type="ECO:0000313" key="9">
    <source>
        <dbReference type="Proteomes" id="UP000037460"/>
    </source>
</evidence>
<dbReference type="PROSITE" id="PS00221">
    <property type="entry name" value="MIP"/>
    <property type="match status" value="3"/>
</dbReference>
<feature type="transmembrane region" description="Helical" evidence="7">
    <location>
        <begin position="899"/>
        <end position="920"/>
    </location>
</feature>
<protein>
    <submittedName>
        <fullName evidence="8">Major intrinsic protein</fullName>
    </submittedName>
</protein>
<feature type="transmembrane region" description="Helical" evidence="7">
    <location>
        <begin position="831"/>
        <end position="849"/>
    </location>
</feature>
<dbReference type="InterPro" id="IPR022357">
    <property type="entry name" value="MIP_CS"/>
</dbReference>
<evidence type="ECO:0000256" key="7">
    <source>
        <dbReference type="SAM" id="Phobius"/>
    </source>
</evidence>
<feature type="transmembrane region" description="Helical" evidence="7">
    <location>
        <begin position="207"/>
        <end position="224"/>
    </location>
</feature>
<feature type="transmembrane region" description="Helical" evidence="7">
    <location>
        <begin position="95"/>
        <end position="120"/>
    </location>
</feature>
<comment type="subcellular location">
    <subcellularLocation>
        <location evidence="1">Membrane</location>
        <topology evidence="1">Multi-pass membrane protein</topology>
    </subcellularLocation>
</comment>
<evidence type="ECO:0000256" key="3">
    <source>
        <dbReference type="ARBA" id="ARBA00022692"/>
    </source>
</evidence>
<dbReference type="InterPro" id="IPR000425">
    <property type="entry name" value="MIP"/>
</dbReference>
<reference evidence="9" key="1">
    <citation type="journal article" date="2015" name="PLoS Genet.">
        <title>Genome Sequence and Transcriptome Analyses of Chrysochromulina tobin: Metabolic Tools for Enhanced Algal Fitness in the Prominent Order Prymnesiales (Haptophyceae).</title>
        <authorList>
            <person name="Hovde B.T."/>
            <person name="Deodato C.R."/>
            <person name="Hunsperger H.M."/>
            <person name="Ryken S.A."/>
            <person name="Yost W."/>
            <person name="Jha R.K."/>
            <person name="Patterson J."/>
            <person name="Monnat R.J. Jr."/>
            <person name="Barlow S.B."/>
            <person name="Starkenburg S.R."/>
            <person name="Cattolico R.A."/>
        </authorList>
    </citation>
    <scope>NUCLEOTIDE SEQUENCE</scope>
    <source>
        <strain evidence="9">CCMP291</strain>
    </source>
</reference>
<feature type="transmembrane region" description="Helical" evidence="7">
    <location>
        <begin position="793"/>
        <end position="811"/>
    </location>
</feature>
<dbReference type="EMBL" id="JWZX01002953">
    <property type="protein sequence ID" value="KOO25595.1"/>
    <property type="molecule type" value="Genomic_DNA"/>
</dbReference>
<evidence type="ECO:0000256" key="6">
    <source>
        <dbReference type="SAM" id="MobiDB-lite"/>
    </source>
</evidence>
<dbReference type="PANTHER" id="PTHR45724:SF13">
    <property type="entry name" value="AQUAPORIN NIP1-1-RELATED"/>
    <property type="match status" value="1"/>
</dbReference>
<evidence type="ECO:0000313" key="8">
    <source>
        <dbReference type="EMBL" id="KOO25595.1"/>
    </source>
</evidence>
<dbReference type="InterPro" id="IPR023271">
    <property type="entry name" value="Aquaporin-like"/>
</dbReference>
<feature type="transmembrane region" description="Helical" evidence="7">
    <location>
        <begin position="506"/>
        <end position="524"/>
    </location>
</feature>
<keyword evidence="5 7" id="KW-0472">Membrane</keyword>
<dbReference type="SUPFAM" id="SSF81338">
    <property type="entry name" value="Aquaporin-like"/>
    <property type="match status" value="4"/>
</dbReference>
<evidence type="ECO:0000256" key="1">
    <source>
        <dbReference type="ARBA" id="ARBA00004141"/>
    </source>
</evidence>
<comment type="caution">
    <text evidence="8">The sequence shown here is derived from an EMBL/GenBank/DDBJ whole genome shotgun (WGS) entry which is preliminary data.</text>
</comment>
<dbReference type="Gene3D" id="1.20.1080.10">
    <property type="entry name" value="Glycerol uptake facilitator protein"/>
    <property type="match status" value="4"/>
</dbReference>
<name>A0A0M0JGL5_9EUKA</name>
<keyword evidence="4 7" id="KW-1133">Transmembrane helix</keyword>
<feature type="transmembrane region" description="Helical" evidence="7">
    <location>
        <begin position="476"/>
        <end position="497"/>
    </location>
</feature>
<feature type="region of interest" description="Disordered" evidence="6">
    <location>
        <begin position="1"/>
        <end position="28"/>
    </location>
</feature>
<feature type="transmembrane region" description="Helical" evidence="7">
    <location>
        <begin position="752"/>
        <end position="772"/>
    </location>
</feature>
<evidence type="ECO:0000256" key="5">
    <source>
        <dbReference type="ARBA" id="ARBA00023136"/>
    </source>
</evidence>
<sequence length="929" mass="97496">MGIFTKSKSSKKIAEDTEAIRPEPKKDKLGYEQFDLDTAFEQFHPANKNKVYDVLGAAPDSGSGKKYLAEFLGVFFLTLVASTEDASGSIGLPTVFMLAALTYGAANISCAHFNPAVTVAHYFRGTISTKDAFFYAFWQVMGATVGVMVLGLFFDIEPNLKIGKMSLDTELMSLDIEYTDLYYPLRPTFLLCLVHVAVLSGGSRTQFYGLAIGFALFAGVVAFGERNFLFNPAFSFGNWLADGLLGDDFEGLGPQLGVVGWQLVSGALAAFLFNYMNGAKEHFLDCLGPTGPRLVTEFIGTFLFVSILSLSNDSSQARLAQAVGFAYAALVYVGAEISEAHFNPTVTFAHIWAGASKISDALGAAEHIGYFVAQILGATLSAFCAYFFNDITVGLPEDILDPKYIVGLTMGGFLLSFVHLNVLGAQEGNGFFGLAVGFSVIAAIVVFSNPANPAAAIGLYVINGLFGDGFGAPADLAVLVLVPFAGATLAGALAILVQKGDAYSKYWIEAVGIGIIVICILSTAKQGLLVAAITYAGAYVSNAHFNPAITVAHMINGDSANGFSVEVGLKYLLTHVLSATFFACVGGYLYGIPDAALLFVSKTHTLSFLLGCLFMTFTLTLVHLTTLASQRGNGFFGLAIGFVIFTGALALGDSETALFNPATVIGLYVANVVLGSGYGGTDELLGAFVFLVVLFVGAALGALVFKLLEGKLLGVKVFEVKIGAVVAEVLGTFLIVATILKAPSTPAGSGDAVAIGLMYVSVTYALGHISGAHFNGAITMLYWVKGSMQNLEALVYVVAQTVGALLAALAIGVDTPIEAAEVPLVALTTEALFAFLLCVVHAQVFNVVLPARNGYYGLAMGFTFYGGYAIFFSLTGGLFNPTTALAFYLFNAASTLSLPALGTLIPFVAGPCLAAFLASLEASTSLLSA</sequence>
<organism evidence="8 9">
    <name type="scientific">Chrysochromulina tobinii</name>
    <dbReference type="NCBI Taxonomy" id="1460289"/>
    <lineage>
        <taxon>Eukaryota</taxon>
        <taxon>Haptista</taxon>
        <taxon>Haptophyta</taxon>
        <taxon>Prymnesiophyceae</taxon>
        <taxon>Prymnesiales</taxon>
        <taxon>Chrysochromulinaceae</taxon>
        <taxon>Chrysochromulina</taxon>
    </lineage>
</organism>
<dbReference type="InterPro" id="IPR034294">
    <property type="entry name" value="Aquaporin_transptr"/>
</dbReference>
<evidence type="ECO:0000256" key="4">
    <source>
        <dbReference type="ARBA" id="ARBA00022989"/>
    </source>
</evidence>
<dbReference type="Proteomes" id="UP000037460">
    <property type="component" value="Unassembled WGS sequence"/>
</dbReference>
<feature type="transmembrane region" description="Helical" evidence="7">
    <location>
        <begin position="368"/>
        <end position="388"/>
    </location>
</feature>
<feature type="transmembrane region" description="Helical" evidence="7">
    <location>
        <begin position="430"/>
        <end position="448"/>
    </location>
</feature>
<feature type="transmembrane region" description="Helical" evidence="7">
    <location>
        <begin position="252"/>
        <end position="273"/>
    </location>
</feature>
<feature type="transmembrane region" description="Helical" evidence="7">
    <location>
        <begin position="132"/>
        <end position="154"/>
    </location>
</feature>
<feature type="transmembrane region" description="Helical" evidence="7">
    <location>
        <begin position="605"/>
        <end position="628"/>
    </location>
</feature>
<feature type="transmembrane region" description="Helical" evidence="7">
    <location>
        <begin position="181"/>
        <end position="200"/>
    </location>
</feature>
<feature type="transmembrane region" description="Helical" evidence="7">
    <location>
        <begin position="634"/>
        <end position="651"/>
    </location>
</feature>
<gene>
    <name evidence="8" type="ORF">Ctob_011867</name>
</gene>
<feature type="transmembrane region" description="Helical" evidence="7">
    <location>
        <begin position="720"/>
        <end position="740"/>
    </location>
</feature>
<feature type="transmembrane region" description="Helical" evidence="7">
    <location>
        <begin position="572"/>
        <end position="593"/>
    </location>
</feature>
<keyword evidence="3 7" id="KW-0812">Transmembrane</keyword>
<accession>A0A0M0JGL5</accession>
<feature type="transmembrane region" description="Helical" evidence="7">
    <location>
        <begin position="684"/>
        <end position="708"/>
    </location>
</feature>
<dbReference type="PRINTS" id="PR00783">
    <property type="entry name" value="MINTRINSICP"/>
</dbReference>
<feature type="transmembrane region" description="Helical" evidence="7">
    <location>
        <begin position="856"/>
        <end position="879"/>
    </location>
</feature>
<dbReference type="AlphaFoldDB" id="A0A0M0JGL5"/>
<keyword evidence="2" id="KW-0813">Transport</keyword>